<feature type="compositionally biased region" description="Basic and acidic residues" evidence="1">
    <location>
        <begin position="276"/>
        <end position="294"/>
    </location>
</feature>
<evidence type="ECO:0000313" key="3">
    <source>
        <dbReference type="Proteomes" id="UP001215598"/>
    </source>
</evidence>
<gene>
    <name evidence="2" type="ORF">B0H16DRAFT_1452974</name>
</gene>
<name>A0AAD7JMR3_9AGAR</name>
<dbReference type="Proteomes" id="UP001215598">
    <property type="component" value="Unassembled WGS sequence"/>
</dbReference>
<reference evidence="2" key="1">
    <citation type="submission" date="2023-03" db="EMBL/GenBank/DDBJ databases">
        <title>Massive genome expansion in bonnet fungi (Mycena s.s.) driven by repeated elements and novel gene families across ecological guilds.</title>
        <authorList>
            <consortium name="Lawrence Berkeley National Laboratory"/>
            <person name="Harder C.B."/>
            <person name="Miyauchi S."/>
            <person name="Viragh M."/>
            <person name="Kuo A."/>
            <person name="Thoen E."/>
            <person name="Andreopoulos B."/>
            <person name="Lu D."/>
            <person name="Skrede I."/>
            <person name="Drula E."/>
            <person name="Henrissat B."/>
            <person name="Morin E."/>
            <person name="Kohler A."/>
            <person name="Barry K."/>
            <person name="LaButti K."/>
            <person name="Morin E."/>
            <person name="Salamov A."/>
            <person name="Lipzen A."/>
            <person name="Mereny Z."/>
            <person name="Hegedus B."/>
            <person name="Baldrian P."/>
            <person name="Stursova M."/>
            <person name="Weitz H."/>
            <person name="Taylor A."/>
            <person name="Grigoriev I.V."/>
            <person name="Nagy L.G."/>
            <person name="Martin F."/>
            <person name="Kauserud H."/>
        </authorList>
    </citation>
    <scope>NUCLEOTIDE SEQUENCE</scope>
    <source>
        <strain evidence="2">CBHHK182m</strain>
    </source>
</reference>
<accession>A0AAD7JMR3</accession>
<protein>
    <submittedName>
        <fullName evidence="2">Uncharacterized protein</fullName>
    </submittedName>
</protein>
<keyword evidence="3" id="KW-1185">Reference proteome</keyword>
<dbReference type="AlphaFoldDB" id="A0AAD7JMR3"/>
<organism evidence="2 3">
    <name type="scientific">Mycena metata</name>
    <dbReference type="NCBI Taxonomy" id="1033252"/>
    <lineage>
        <taxon>Eukaryota</taxon>
        <taxon>Fungi</taxon>
        <taxon>Dikarya</taxon>
        <taxon>Basidiomycota</taxon>
        <taxon>Agaricomycotina</taxon>
        <taxon>Agaricomycetes</taxon>
        <taxon>Agaricomycetidae</taxon>
        <taxon>Agaricales</taxon>
        <taxon>Marasmiineae</taxon>
        <taxon>Mycenaceae</taxon>
        <taxon>Mycena</taxon>
    </lineage>
</organism>
<feature type="compositionally biased region" description="Basic and acidic residues" evidence="1">
    <location>
        <begin position="60"/>
        <end position="77"/>
    </location>
</feature>
<sequence length="443" mass="46045">MHPVITEATPAPGYLVEAFPDREAKDRPTLVWYNKGEHRELQISSRSSRGAGSDFVPPDMEIKDRRAEKQAGKEGSPHPEVPGAKPSSVVSRPASPVAPPVTLSYWGLPSASHGILAPEISYKTAEEFFTPVSSTSGRPNVTATPGRQLPPSLQYNAARGFQGVYPYGPEMDSASRGLTKIPTYAPNIPSMPNPSYAQWQPQNPPAPRAPYVNLPVFQDPRRKHLLHMQAKPTTAPELARPASLAHSRPLPTPPSIHAYSDVPLADPSAFNLNPRIGDDHSKRGRWDTPRRPDRGVPSGYYAPRDTPGERENPPVRPSPNMDREGCTPPLPPHRPGYPHPGDRGDEEHRDAQEGNGGPSRGHGGDPNRGHGGGPGGGHGGGPGGGHGGGHGRGHGGGPGSGHSGGHGGGPGPGGGGHGGGHGPSGGDPNGGAGGGAGLMSFVS</sequence>
<evidence type="ECO:0000313" key="2">
    <source>
        <dbReference type="EMBL" id="KAJ7768230.1"/>
    </source>
</evidence>
<proteinExistence type="predicted"/>
<feature type="compositionally biased region" description="Pro residues" evidence="1">
    <location>
        <begin position="328"/>
        <end position="338"/>
    </location>
</feature>
<feature type="compositionally biased region" description="Gly residues" evidence="1">
    <location>
        <begin position="369"/>
        <end position="437"/>
    </location>
</feature>
<dbReference type="EMBL" id="JARKIB010000020">
    <property type="protein sequence ID" value="KAJ7768230.1"/>
    <property type="molecule type" value="Genomic_DNA"/>
</dbReference>
<feature type="compositionally biased region" description="Basic and acidic residues" evidence="1">
    <location>
        <begin position="340"/>
        <end position="352"/>
    </location>
</feature>
<feature type="region of interest" description="Disordered" evidence="1">
    <location>
        <begin position="38"/>
        <end position="94"/>
    </location>
</feature>
<comment type="caution">
    <text evidence="2">The sequence shown here is derived from an EMBL/GenBank/DDBJ whole genome shotgun (WGS) entry which is preliminary data.</text>
</comment>
<feature type="region of interest" description="Disordered" evidence="1">
    <location>
        <begin position="231"/>
        <end position="443"/>
    </location>
</feature>
<evidence type="ECO:0000256" key="1">
    <source>
        <dbReference type="SAM" id="MobiDB-lite"/>
    </source>
</evidence>